<accession>A0A3R8P8N1</accession>
<evidence type="ECO:0000313" key="4">
    <source>
        <dbReference type="Proteomes" id="UP000274515"/>
    </source>
</evidence>
<comment type="caution">
    <text evidence="3">The sequence shown here is derived from an EMBL/GenBank/DDBJ whole genome shotgun (WGS) entry which is preliminary data.</text>
</comment>
<sequence>MITLRYHIISIAAVFLALAVGVVLGTSSVSQGLLNALSGEKQDLQAQVDQLSAERAQLKAQAEAADRFDTTVAPLAVQGQLTGRSVVLISSPDTDEGQRAAMTQLLQDSGADLTGEVRLGEALTNPDRADQLRGVVTQLLPAGVQLPTAADPGTLAGGLIGPLALVNPQTGQPQATADARAAALSGLAGGGYVTASEGLRPAELAVVLTGGRLEGDAAADRATALARFATQVDRSGTGAVLAGTSGSADGRGAVGVARVDPAMSSGLSTVDNAETGAGRVAVVMAAREQADRKSGHYGAASSAQGPVPSTRGAS</sequence>
<gene>
    <name evidence="3" type="ORF">EIL87_06610</name>
</gene>
<organism evidence="3 4">
    <name type="scientific">Saccharopolyspora rhizosphaerae</name>
    <dbReference type="NCBI Taxonomy" id="2492662"/>
    <lineage>
        <taxon>Bacteria</taxon>
        <taxon>Bacillati</taxon>
        <taxon>Actinomycetota</taxon>
        <taxon>Actinomycetes</taxon>
        <taxon>Pseudonocardiales</taxon>
        <taxon>Pseudonocardiaceae</taxon>
        <taxon>Saccharopolyspora</taxon>
    </lineage>
</organism>
<evidence type="ECO:0000256" key="2">
    <source>
        <dbReference type="SAM" id="MobiDB-lite"/>
    </source>
</evidence>
<evidence type="ECO:0000313" key="3">
    <source>
        <dbReference type="EMBL" id="RRO18778.1"/>
    </source>
</evidence>
<reference evidence="3 4" key="1">
    <citation type="submission" date="2018-11" db="EMBL/GenBank/DDBJ databases">
        <title>Saccharopolyspora rhizosphaerae sp. nov., an actinomycete isolated from rhizosphere soil in Thailand.</title>
        <authorList>
            <person name="Intra B."/>
            <person name="Euanorasetr J."/>
            <person name="Take A."/>
            <person name="Inahashi Y."/>
            <person name="Mori M."/>
            <person name="Panbangred W."/>
            <person name="Matsumoto A."/>
        </authorList>
    </citation>
    <scope>NUCLEOTIDE SEQUENCE [LARGE SCALE GENOMIC DNA]</scope>
    <source>
        <strain evidence="3 4">H219</strain>
    </source>
</reference>
<dbReference type="RefSeq" id="WP_125089276.1">
    <property type="nucleotide sequence ID" value="NZ_RSAA01000006.1"/>
</dbReference>
<keyword evidence="4" id="KW-1185">Reference proteome</keyword>
<feature type="region of interest" description="Disordered" evidence="2">
    <location>
        <begin position="291"/>
        <end position="314"/>
    </location>
</feature>
<protein>
    <submittedName>
        <fullName evidence="3">Copper transporter</fullName>
    </submittedName>
</protein>
<dbReference type="Proteomes" id="UP000274515">
    <property type="component" value="Unassembled WGS sequence"/>
</dbReference>
<dbReference type="InterPro" id="IPR021522">
    <property type="entry name" value="MctB"/>
</dbReference>
<dbReference type="OrthoDB" id="4350157at2"/>
<dbReference type="GO" id="GO:0016020">
    <property type="term" value="C:membrane"/>
    <property type="evidence" value="ECO:0007669"/>
    <property type="project" value="InterPro"/>
</dbReference>
<dbReference type="EMBL" id="RSAA01000006">
    <property type="protein sequence ID" value="RRO18778.1"/>
    <property type="molecule type" value="Genomic_DNA"/>
</dbReference>
<feature type="coiled-coil region" evidence="1">
    <location>
        <begin position="34"/>
        <end position="68"/>
    </location>
</feature>
<dbReference type="AlphaFoldDB" id="A0A3R8P8N1"/>
<keyword evidence="1" id="KW-0175">Coiled coil</keyword>
<evidence type="ECO:0000256" key="1">
    <source>
        <dbReference type="SAM" id="Coils"/>
    </source>
</evidence>
<proteinExistence type="predicted"/>
<name>A0A3R8P8N1_9PSEU</name>
<dbReference type="GO" id="GO:0055070">
    <property type="term" value="P:copper ion homeostasis"/>
    <property type="evidence" value="ECO:0007669"/>
    <property type="project" value="InterPro"/>
</dbReference>
<dbReference type="Pfam" id="PF11382">
    <property type="entry name" value="MctB"/>
    <property type="match status" value="1"/>
</dbReference>